<gene>
    <name evidence="1" type="ORF">GM661_18645</name>
</gene>
<name>A0A8A7KJ24_9FIRM</name>
<dbReference type="InterPro" id="IPR036116">
    <property type="entry name" value="FN3_sf"/>
</dbReference>
<organism evidence="1 2">
    <name type="scientific">Iocasia fonsfrigidae</name>
    <dbReference type="NCBI Taxonomy" id="2682810"/>
    <lineage>
        <taxon>Bacteria</taxon>
        <taxon>Bacillati</taxon>
        <taxon>Bacillota</taxon>
        <taxon>Clostridia</taxon>
        <taxon>Halanaerobiales</taxon>
        <taxon>Halanaerobiaceae</taxon>
        <taxon>Iocasia</taxon>
    </lineage>
</organism>
<evidence type="ECO:0000313" key="1">
    <source>
        <dbReference type="EMBL" id="QTL99828.1"/>
    </source>
</evidence>
<dbReference type="KEGG" id="ifn:GM661_18645"/>
<keyword evidence="2" id="KW-1185">Reference proteome</keyword>
<dbReference type="RefSeq" id="WP_230868151.1">
    <property type="nucleotide sequence ID" value="NZ_CP046640.1"/>
</dbReference>
<protein>
    <submittedName>
        <fullName evidence="1">Uncharacterized protein</fullName>
    </submittedName>
</protein>
<dbReference type="Proteomes" id="UP000665020">
    <property type="component" value="Chromosome"/>
</dbReference>
<proteinExistence type="predicted"/>
<evidence type="ECO:0000313" key="2">
    <source>
        <dbReference type="Proteomes" id="UP000665020"/>
    </source>
</evidence>
<dbReference type="AlphaFoldDB" id="A0A8A7KJ24"/>
<accession>A0A8A7KJ24</accession>
<dbReference type="EMBL" id="CP046640">
    <property type="protein sequence ID" value="QTL99828.1"/>
    <property type="molecule type" value="Genomic_DNA"/>
</dbReference>
<dbReference type="SUPFAM" id="SSF49265">
    <property type="entry name" value="Fibronectin type III"/>
    <property type="match status" value="1"/>
</dbReference>
<reference evidence="1" key="1">
    <citation type="submission" date="2019-12" db="EMBL/GenBank/DDBJ databases">
        <authorList>
            <person name="zhang j."/>
            <person name="sun C.M."/>
        </authorList>
    </citation>
    <scope>NUCLEOTIDE SEQUENCE</scope>
    <source>
        <strain evidence="1">NS-1</strain>
    </source>
</reference>
<sequence>MGYTFEGRYNRGAPRDTNYTFVIRAKDENGNYSEPSKITVQHPGIQQLVLEEQDVQGLIASIKINLPKAFSETSQTVYPYDETSEEKDILGYRLHIQEVDDNHNPVGNEEVINYDIEELEDRIIYYQAETGKIFKVRVGAYDSVYHYNWSPSLYNSTISDPVYVETFKIRFIDIDESLISPNNLTETLRNPGVPVSELQDKYTWIVGKNVDGEDIIGGIGLEVNEAEKKVDIQFVADSFRLFPTDENGDIIEGEDKAVFAVDTTPEGSTIFMDANQIGIRASKDDGSGEYNFFVLDGEGLEIFTENFKLDKNGNALFNGEIKSEQFSLISDTVKINNDGIRVNGDGFYSRLDDKGLYLYKEGEDKPYWYCKNIASGTAQDGDYIELNWKRKPKVVTAINELTTYLSDFPSSDQIYISNATEISNDGFRVNNFIKVTDFPKEISSTGNLWYTKIKGRTGKAAPQQYITPYTDPNTTSATLYYAYDDDPGHHPRIKYKIEYKEINQSFWTELKYFYDDYTGKVDTSITISNLSKGRYAFRFTGIHAHRAEYWVKKVEYLAEVTISSGKVMWLAIEGGADD</sequence>